<dbReference type="GO" id="GO:0008234">
    <property type="term" value="F:cysteine-type peptidase activity"/>
    <property type="evidence" value="ECO:0007669"/>
    <property type="project" value="UniProtKB-KW"/>
</dbReference>
<evidence type="ECO:0000313" key="7">
    <source>
        <dbReference type="Proteomes" id="UP000471126"/>
    </source>
</evidence>
<evidence type="ECO:0000313" key="6">
    <source>
        <dbReference type="EMBL" id="NEM05349.1"/>
    </source>
</evidence>
<evidence type="ECO:0000256" key="4">
    <source>
        <dbReference type="ARBA" id="ARBA00022807"/>
    </source>
</evidence>
<sequence length="325" mass="32391">MEGLTAVQGRIAEIQNRILTLASASSTSTSAAWATAASAAGLTGTAATGATTAVPTVASGMEGQVVAAAQRYLGVPYAWGGTDPSVGLDCSGLVQRVFGDLGIDLPRTSSQQATAGTPVAGLAEARPGDLVFFDNSSSRPGIDHVGIYIGDGKMIAAPQEGEVVKVQDVGEPTLIRRVLPQSAASPVSSASGGSGGSGLAGVPYADLFTAAGARHGVDPALLAGVAKVESGFDFTAVSSAGATGLMQFMPATARGLGVDATDPASAVDGAARYLRQLTDRFGSTDLALAAYNAGPGTVARHGGIPPYAETQSYVRKVTSAAEAYS</sequence>
<evidence type="ECO:0000256" key="2">
    <source>
        <dbReference type="ARBA" id="ARBA00022670"/>
    </source>
</evidence>
<dbReference type="SUPFAM" id="SSF53955">
    <property type="entry name" value="Lysozyme-like"/>
    <property type="match status" value="1"/>
</dbReference>
<dbReference type="RefSeq" id="WP_163475546.1">
    <property type="nucleotide sequence ID" value="NZ_JAAGWE010000010.1"/>
</dbReference>
<gene>
    <name evidence="6" type="ORF">GCU54_04845</name>
</gene>
<dbReference type="InterPro" id="IPR023346">
    <property type="entry name" value="Lysozyme-like_dom_sf"/>
</dbReference>
<dbReference type="Gene3D" id="3.90.1720.10">
    <property type="entry name" value="endopeptidase domain like (from Nostoc punctiforme)"/>
    <property type="match status" value="1"/>
</dbReference>
<organism evidence="6 7">
    <name type="scientific">Geodermatophilus normandii</name>
    <dbReference type="NCBI Taxonomy" id="1137989"/>
    <lineage>
        <taxon>Bacteria</taxon>
        <taxon>Bacillati</taxon>
        <taxon>Actinomycetota</taxon>
        <taxon>Actinomycetes</taxon>
        <taxon>Geodermatophilales</taxon>
        <taxon>Geodermatophilaceae</taxon>
        <taxon>Geodermatophilus</taxon>
    </lineage>
</organism>
<dbReference type="Gene3D" id="1.10.530.10">
    <property type="match status" value="1"/>
</dbReference>
<keyword evidence="4" id="KW-0788">Thiol protease</keyword>
<dbReference type="EMBL" id="JAAGWE010000010">
    <property type="protein sequence ID" value="NEM05349.1"/>
    <property type="molecule type" value="Genomic_DNA"/>
</dbReference>
<feature type="domain" description="NlpC/P60" evidence="5">
    <location>
        <begin position="59"/>
        <end position="186"/>
    </location>
</feature>
<dbReference type="CDD" id="cd00254">
    <property type="entry name" value="LT-like"/>
    <property type="match status" value="1"/>
</dbReference>
<reference evidence="6 7" key="1">
    <citation type="submission" date="2019-12" db="EMBL/GenBank/DDBJ databases">
        <title>WGS of CPCC 203550 I12A-02606.</title>
        <authorList>
            <person name="Jiang Z."/>
        </authorList>
    </citation>
    <scope>NUCLEOTIDE SEQUENCE [LARGE SCALE GENOMIC DNA]</scope>
    <source>
        <strain evidence="6 7">I12A-02606</strain>
    </source>
</reference>
<proteinExistence type="inferred from homology"/>
<dbReference type="PANTHER" id="PTHR47053:SF1">
    <property type="entry name" value="MUREIN DD-ENDOPEPTIDASE MEPH-RELATED"/>
    <property type="match status" value="1"/>
</dbReference>
<dbReference type="PANTHER" id="PTHR47053">
    <property type="entry name" value="MUREIN DD-ENDOPEPTIDASE MEPH-RELATED"/>
    <property type="match status" value="1"/>
</dbReference>
<dbReference type="Pfam" id="PF00877">
    <property type="entry name" value="NLPC_P60"/>
    <property type="match status" value="1"/>
</dbReference>
<comment type="caution">
    <text evidence="6">The sequence shown here is derived from an EMBL/GenBank/DDBJ whole genome shotgun (WGS) entry which is preliminary data.</text>
</comment>
<dbReference type="GO" id="GO:0006508">
    <property type="term" value="P:proteolysis"/>
    <property type="evidence" value="ECO:0007669"/>
    <property type="project" value="UniProtKB-KW"/>
</dbReference>
<dbReference type="InterPro" id="IPR000064">
    <property type="entry name" value="NLP_P60_dom"/>
</dbReference>
<dbReference type="InterPro" id="IPR051202">
    <property type="entry name" value="Peptidase_C40"/>
</dbReference>
<dbReference type="Proteomes" id="UP000471126">
    <property type="component" value="Unassembled WGS sequence"/>
</dbReference>
<name>A0A6P0GE51_9ACTN</name>
<protein>
    <submittedName>
        <fullName evidence="6">Transglycosylase SLT domain-containing protein</fullName>
    </submittedName>
</protein>
<dbReference type="PROSITE" id="PS51935">
    <property type="entry name" value="NLPC_P60"/>
    <property type="match status" value="1"/>
</dbReference>
<comment type="similarity">
    <text evidence="1">Belongs to the peptidase C40 family.</text>
</comment>
<evidence type="ECO:0000259" key="5">
    <source>
        <dbReference type="PROSITE" id="PS51935"/>
    </source>
</evidence>
<dbReference type="SUPFAM" id="SSF54001">
    <property type="entry name" value="Cysteine proteinases"/>
    <property type="match status" value="1"/>
</dbReference>
<keyword evidence="3" id="KW-0378">Hydrolase</keyword>
<keyword evidence="2" id="KW-0645">Protease</keyword>
<accession>A0A6P0GE51</accession>
<dbReference type="InterPro" id="IPR008258">
    <property type="entry name" value="Transglycosylase_SLT_dom_1"/>
</dbReference>
<dbReference type="Pfam" id="PF01464">
    <property type="entry name" value="SLT"/>
    <property type="match status" value="1"/>
</dbReference>
<evidence type="ECO:0000256" key="1">
    <source>
        <dbReference type="ARBA" id="ARBA00007074"/>
    </source>
</evidence>
<evidence type="ECO:0000256" key="3">
    <source>
        <dbReference type="ARBA" id="ARBA00022801"/>
    </source>
</evidence>
<dbReference type="AlphaFoldDB" id="A0A6P0GE51"/>
<dbReference type="InterPro" id="IPR038765">
    <property type="entry name" value="Papain-like_cys_pep_sf"/>
</dbReference>